<dbReference type="EMBL" id="CH479179">
    <property type="protein sequence ID" value="EDW24463.1"/>
    <property type="molecule type" value="Genomic_DNA"/>
</dbReference>
<organism evidence="2">
    <name type="scientific">Drosophila persimilis</name>
    <name type="common">Fruit fly</name>
    <dbReference type="NCBI Taxonomy" id="7234"/>
    <lineage>
        <taxon>Eukaryota</taxon>
        <taxon>Metazoa</taxon>
        <taxon>Ecdysozoa</taxon>
        <taxon>Arthropoda</taxon>
        <taxon>Hexapoda</taxon>
        <taxon>Insecta</taxon>
        <taxon>Pterygota</taxon>
        <taxon>Neoptera</taxon>
        <taxon>Endopterygota</taxon>
        <taxon>Diptera</taxon>
        <taxon>Brachycera</taxon>
        <taxon>Muscomorpha</taxon>
        <taxon>Ephydroidea</taxon>
        <taxon>Drosophilidae</taxon>
        <taxon>Drosophila</taxon>
        <taxon>Sophophora</taxon>
    </lineage>
</organism>
<sequence length="55" mass="6230">MSQASPSPCPGCCCWGLKMRVMRTLELTSTPKSTTQAQQRVLKFKDKVYFYKVVA</sequence>
<accession>B4G452</accession>
<dbReference type="HOGENOM" id="CLU_3034568_0_0_1"/>
<protein>
    <submittedName>
        <fullName evidence="1">GL24159</fullName>
    </submittedName>
</protein>
<evidence type="ECO:0000313" key="2">
    <source>
        <dbReference type="Proteomes" id="UP000008744"/>
    </source>
</evidence>
<proteinExistence type="predicted"/>
<gene>
    <name evidence="1" type="primary">Dper\GL24159</name>
    <name evidence="1" type="ORF">Dper_GL24159</name>
</gene>
<reference evidence="1 2" key="1">
    <citation type="journal article" date="2007" name="Nature">
        <title>Evolution of genes and genomes on the Drosophila phylogeny.</title>
        <authorList>
            <consortium name="Drosophila 12 Genomes Consortium"/>
            <person name="Clark A.G."/>
            <person name="Eisen M.B."/>
            <person name="Smith D.R."/>
            <person name="Bergman C.M."/>
            <person name="Oliver B."/>
            <person name="Markow T.A."/>
            <person name="Kaufman T.C."/>
            <person name="Kellis M."/>
            <person name="Gelbart W."/>
            <person name="Iyer V.N."/>
            <person name="Pollard D.A."/>
            <person name="Sackton T.B."/>
            <person name="Larracuente A.M."/>
            <person name="Singh N.D."/>
            <person name="Abad J.P."/>
            <person name="Abt D.N."/>
            <person name="Adryan B."/>
            <person name="Aguade M."/>
            <person name="Akashi H."/>
            <person name="Anderson W.W."/>
            <person name="Aquadro C.F."/>
            <person name="Ardell D.H."/>
            <person name="Arguello R."/>
            <person name="Artieri C.G."/>
            <person name="Barbash D.A."/>
            <person name="Barker D."/>
            <person name="Barsanti P."/>
            <person name="Batterham P."/>
            <person name="Batzoglou S."/>
            <person name="Begun D."/>
            <person name="Bhutkar A."/>
            <person name="Blanco E."/>
            <person name="Bosak S.A."/>
            <person name="Bradley R.K."/>
            <person name="Brand A.D."/>
            <person name="Brent M.R."/>
            <person name="Brooks A.N."/>
            <person name="Brown R.H."/>
            <person name="Butlin R.K."/>
            <person name="Caggese C."/>
            <person name="Calvi B.R."/>
            <person name="Bernardo de Carvalho A."/>
            <person name="Caspi A."/>
            <person name="Castrezana S."/>
            <person name="Celniker S.E."/>
            <person name="Chang J.L."/>
            <person name="Chapple C."/>
            <person name="Chatterji S."/>
            <person name="Chinwalla A."/>
            <person name="Civetta A."/>
            <person name="Clifton S.W."/>
            <person name="Comeron J.M."/>
            <person name="Costello J.C."/>
            <person name="Coyne J.A."/>
            <person name="Daub J."/>
            <person name="David R.G."/>
            <person name="Delcher A.L."/>
            <person name="Delehaunty K."/>
            <person name="Do C.B."/>
            <person name="Ebling H."/>
            <person name="Edwards K."/>
            <person name="Eickbush T."/>
            <person name="Evans J.D."/>
            <person name="Filipski A."/>
            <person name="Findeiss S."/>
            <person name="Freyhult E."/>
            <person name="Fulton L."/>
            <person name="Fulton R."/>
            <person name="Garcia A.C."/>
            <person name="Gardiner A."/>
            <person name="Garfield D.A."/>
            <person name="Garvin B.E."/>
            <person name="Gibson G."/>
            <person name="Gilbert D."/>
            <person name="Gnerre S."/>
            <person name="Godfrey J."/>
            <person name="Good R."/>
            <person name="Gotea V."/>
            <person name="Gravely B."/>
            <person name="Greenberg A.J."/>
            <person name="Griffiths-Jones S."/>
            <person name="Gross S."/>
            <person name="Guigo R."/>
            <person name="Gustafson E.A."/>
            <person name="Haerty W."/>
            <person name="Hahn M.W."/>
            <person name="Halligan D.L."/>
            <person name="Halpern A.L."/>
            <person name="Halter G.M."/>
            <person name="Han M.V."/>
            <person name="Heger A."/>
            <person name="Hillier L."/>
            <person name="Hinrichs A.S."/>
            <person name="Holmes I."/>
            <person name="Hoskins R.A."/>
            <person name="Hubisz M.J."/>
            <person name="Hultmark D."/>
            <person name="Huntley M.A."/>
            <person name="Jaffe D.B."/>
            <person name="Jagadeeshan S."/>
            <person name="Jeck W.R."/>
            <person name="Johnson J."/>
            <person name="Jones C.D."/>
            <person name="Jordan W.C."/>
            <person name="Karpen G.H."/>
            <person name="Kataoka E."/>
            <person name="Keightley P.D."/>
            <person name="Kheradpour P."/>
            <person name="Kirkness E.F."/>
            <person name="Koerich L.B."/>
            <person name="Kristiansen K."/>
            <person name="Kudrna D."/>
            <person name="Kulathinal R.J."/>
            <person name="Kumar S."/>
            <person name="Kwok R."/>
            <person name="Lander E."/>
            <person name="Langley C.H."/>
            <person name="Lapoint R."/>
            <person name="Lazzaro B.P."/>
            <person name="Lee S.J."/>
            <person name="Levesque L."/>
            <person name="Li R."/>
            <person name="Lin C.F."/>
            <person name="Lin M.F."/>
            <person name="Lindblad-Toh K."/>
            <person name="Llopart A."/>
            <person name="Long M."/>
            <person name="Low L."/>
            <person name="Lozovsky E."/>
            <person name="Lu J."/>
            <person name="Luo M."/>
            <person name="Machado C.A."/>
            <person name="Makalowski W."/>
            <person name="Marzo M."/>
            <person name="Matsuda M."/>
            <person name="Matzkin L."/>
            <person name="McAllister B."/>
            <person name="McBride C.S."/>
            <person name="McKernan B."/>
            <person name="McKernan K."/>
            <person name="Mendez-Lago M."/>
            <person name="Minx P."/>
            <person name="Mollenhauer M.U."/>
            <person name="Montooth K."/>
            <person name="Mount S.M."/>
            <person name="Mu X."/>
            <person name="Myers E."/>
            <person name="Negre B."/>
            <person name="Newfeld S."/>
            <person name="Nielsen R."/>
            <person name="Noor M.A."/>
            <person name="O'Grady P."/>
            <person name="Pachter L."/>
            <person name="Papaceit M."/>
            <person name="Parisi M.J."/>
            <person name="Parisi M."/>
            <person name="Parts L."/>
            <person name="Pedersen J.S."/>
            <person name="Pesole G."/>
            <person name="Phillippy A.M."/>
            <person name="Ponting C.P."/>
            <person name="Pop M."/>
            <person name="Porcelli D."/>
            <person name="Powell J.R."/>
            <person name="Prohaska S."/>
            <person name="Pruitt K."/>
            <person name="Puig M."/>
            <person name="Quesneville H."/>
            <person name="Ram K.R."/>
            <person name="Rand D."/>
            <person name="Rasmussen M.D."/>
            <person name="Reed L.K."/>
            <person name="Reenan R."/>
            <person name="Reily A."/>
            <person name="Remington K.A."/>
            <person name="Rieger T.T."/>
            <person name="Ritchie M.G."/>
            <person name="Robin C."/>
            <person name="Rogers Y.H."/>
            <person name="Rohde C."/>
            <person name="Rozas J."/>
            <person name="Rubenfield M.J."/>
            <person name="Ruiz A."/>
            <person name="Russo S."/>
            <person name="Salzberg S.L."/>
            <person name="Sanchez-Gracia A."/>
            <person name="Saranga D.J."/>
            <person name="Sato H."/>
            <person name="Schaeffer S.W."/>
            <person name="Schatz M.C."/>
            <person name="Schlenke T."/>
            <person name="Schwartz R."/>
            <person name="Segarra C."/>
            <person name="Singh R.S."/>
            <person name="Sirot L."/>
            <person name="Sirota M."/>
            <person name="Sisneros N.B."/>
            <person name="Smith C.D."/>
            <person name="Smith T.F."/>
            <person name="Spieth J."/>
            <person name="Stage D.E."/>
            <person name="Stark A."/>
            <person name="Stephan W."/>
            <person name="Strausberg R.L."/>
            <person name="Strempel S."/>
            <person name="Sturgill D."/>
            <person name="Sutton G."/>
            <person name="Sutton G.G."/>
            <person name="Tao W."/>
            <person name="Teichmann S."/>
            <person name="Tobari Y.N."/>
            <person name="Tomimura Y."/>
            <person name="Tsolas J.M."/>
            <person name="Valente V.L."/>
            <person name="Venter E."/>
            <person name="Venter J.C."/>
            <person name="Vicario S."/>
            <person name="Vieira F.G."/>
            <person name="Vilella A.J."/>
            <person name="Villasante A."/>
            <person name="Walenz B."/>
            <person name="Wang J."/>
            <person name="Wasserman M."/>
            <person name="Watts T."/>
            <person name="Wilson D."/>
            <person name="Wilson R.K."/>
            <person name="Wing R.A."/>
            <person name="Wolfner M.F."/>
            <person name="Wong A."/>
            <person name="Wong G.K."/>
            <person name="Wu C.I."/>
            <person name="Wu G."/>
            <person name="Yamamoto D."/>
            <person name="Yang H.P."/>
            <person name="Yang S.P."/>
            <person name="Yorke J.A."/>
            <person name="Yoshida K."/>
            <person name="Zdobnov E."/>
            <person name="Zhang P."/>
            <person name="Zhang Y."/>
            <person name="Zimin A.V."/>
            <person name="Baldwin J."/>
            <person name="Abdouelleil A."/>
            <person name="Abdulkadir J."/>
            <person name="Abebe A."/>
            <person name="Abera B."/>
            <person name="Abreu J."/>
            <person name="Acer S.C."/>
            <person name="Aftuck L."/>
            <person name="Alexander A."/>
            <person name="An P."/>
            <person name="Anderson E."/>
            <person name="Anderson S."/>
            <person name="Arachi H."/>
            <person name="Azer M."/>
            <person name="Bachantsang P."/>
            <person name="Barry A."/>
            <person name="Bayul T."/>
            <person name="Berlin A."/>
            <person name="Bessette D."/>
            <person name="Bloom T."/>
            <person name="Blye J."/>
            <person name="Boguslavskiy L."/>
            <person name="Bonnet C."/>
            <person name="Boukhgalter B."/>
            <person name="Bourzgui I."/>
            <person name="Brown A."/>
            <person name="Cahill P."/>
            <person name="Channer S."/>
            <person name="Cheshatsang Y."/>
            <person name="Chuda L."/>
            <person name="Citroen M."/>
            <person name="Collymore A."/>
            <person name="Cooke P."/>
            <person name="Costello M."/>
            <person name="D'Aco K."/>
            <person name="Daza R."/>
            <person name="De Haan G."/>
            <person name="DeGray S."/>
            <person name="DeMaso C."/>
            <person name="Dhargay N."/>
            <person name="Dooley K."/>
            <person name="Dooley E."/>
            <person name="Doricent M."/>
            <person name="Dorje P."/>
            <person name="Dorjee K."/>
            <person name="Dupes A."/>
            <person name="Elong R."/>
            <person name="Falk J."/>
            <person name="Farina A."/>
            <person name="Faro S."/>
            <person name="Ferguson D."/>
            <person name="Fisher S."/>
            <person name="Foley C.D."/>
            <person name="Franke A."/>
            <person name="Friedrich D."/>
            <person name="Gadbois L."/>
            <person name="Gearin G."/>
            <person name="Gearin C.R."/>
            <person name="Giannoukos G."/>
            <person name="Goode T."/>
            <person name="Graham J."/>
            <person name="Grandbois E."/>
            <person name="Grewal S."/>
            <person name="Gyaltsen K."/>
            <person name="Hafez N."/>
            <person name="Hagos B."/>
            <person name="Hall J."/>
            <person name="Henson C."/>
            <person name="Hollinger A."/>
            <person name="Honan T."/>
            <person name="Huard M.D."/>
            <person name="Hughes L."/>
            <person name="Hurhula B."/>
            <person name="Husby M.E."/>
            <person name="Kamat A."/>
            <person name="Kanga B."/>
            <person name="Kashin S."/>
            <person name="Khazanovich D."/>
            <person name="Kisner P."/>
            <person name="Lance K."/>
            <person name="Lara M."/>
            <person name="Lee W."/>
            <person name="Lennon N."/>
            <person name="Letendre F."/>
            <person name="LeVine R."/>
            <person name="Lipovsky A."/>
            <person name="Liu X."/>
            <person name="Liu J."/>
            <person name="Liu S."/>
            <person name="Lokyitsang T."/>
            <person name="Lokyitsang Y."/>
            <person name="Lubonja R."/>
            <person name="Lui A."/>
            <person name="MacDonald P."/>
            <person name="Magnisalis V."/>
            <person name="Maru K."/>
            <person name="Matthews C."/>
            <person name="McCusker W."/>
            <person name="McDonough S."/>
            <person name="Mehta T."/>
            <person name="Meldrim J."/>
            <person name="Meneus L."/>
            <person name="Mihai O."/>
            <person name="Mihalev A."/>
            <person name="Mihova T."/>
            <person name="Mittelman R."/>
            <person name="Mlenga V."/>
            <person name="Montmayeur A."/>
            <person name="Mulrain L."/>
            <person name="Navidi A."/>
            <person name="Naylor J."/>
            <person name="Negash T."/>
            <person name="Nguyen T."/>
            <person name="Nguyen N."/>
            <person name="Nicol R."/>
            <person name="Norbu C."/>
            <person name="Norbu N."/>
            <person name="Novod N."/>
            <person name="O'Neill B."/>
            <person name="Osman S."/>
            <person name="Markiewicz E."/>
            <person name="Oyono O.L."/>
            <person name="Patti C."/>
            <person name="Phunkhang P."/>
            <person name="Pierre F."/>
            <person name="Priest M."/>
            <person name="Raghuraman S."/>
            <person name="Rege F."/>
            <person name="Reyes R."/>
            <person name="Rise C."/>
            <person name="Rogov P."/>
            <person name="Ross K."/>
            <person name="Ryan E."/>
            <person name="Settipalli S."/>
            <person name="Shea T."/>
            <person name="Sherpa N."/>
            <person name="Shi L."/>
            <person name="Shih D."/>
            <person name="Sparrow T."/>
            <person name="Spaulding J."/>
            <person name="Stalker J."/>
            <person name="Stange-Thomann N."/>
            <person name="Stavropoulos S."/>
            <person name="Stone C."/>
            <person name="Strader C."/>
            <person name="Tesfaye S."/>
            <person name="Thomson T."/>
            <person name="Thoulutsang Y."/>
            <person name="Thoulutsang D."/>
            <person name="Topham K."/>
            <person name="Topping I."/>
            <person name="Tsamla T."/>
            <person name="Vassiliev H."/>
            <person name="Vo A."/>
            <person name="Wangchuk T."/>
            <person name="Wangdi T."/>
            <person name="Weiand M."/>
            <person name="Wilkinson J."/>
            <person name="Wilson A."/>
            <person name="Yadav S."/>
            <person name="Young G."/>
            <person name="Yu Q."/>
            <person name="Zembek L."/>
            <person name="Zhong D."/>
            <person name="Zimmer A."/>
            <person name="Zwirko Z."/>
            <person name="Jaffe D.B."/>
            <person name="Alvarez P."/>
            <person name="Brockman W."/>
            <person name="Butler J."/>
            <person name="Chin C."/>
            <person name="Gnerre S."/>
            <person name="Grabherr M."/>
            <person name="Kleber M."/>
            <person name="Mauceli E."/>
            <person name="MacCallum I."/>
        </authorList>
    </citation>
    <scope>NUCLEOTIDE SEQUENCE [LARGE SCALE GENOMIC DNA]</scope>
    <source>
        <strain evidence="2">MSH-3 / Tucson 14011-0111.49</strain>
    </source>
</reference>
<dbReference type="Proteomes" id="UP000008744">
    <property type="component" value="Unassembled WGS sequence"/>
</dbReference>
<evidence type="ECO:0000313" key="1">
    <source>
        <dbReference type="EMBL" id="EDW24463.1"/>
    </source>
</evidence>
<name>B4G452_DROPE</name>
<dbReference type="AlphaFoldDB" id="B4G452"/>
<keyword evidence="2" id="KW-1185">Reference proteome</keyword>